<gene>
    <name evidence="9" type="ORF">BK816_00235</name>
</gene>
<keyword evidence="5 7" id="KW-1133">Transmembrane helix</keyword>
<evidence type="ECO:0000313" key="9">
    <source>
        <dbReference type="EMBL" id="AOZ71910.1"/>
    </source>
</evidence>
<dbReference type="STRING" id="1912795.BK816_00235"/>
<dbReference type="AlphaFoldDB" id="A0A1D9MIA0"/>
<protein>
    <recommendedName>
        <fullName evidence="8">Phosphatidic acid phosphatase type 2/haloperoxidase domain-containing protein</fullName>
    </recommendedName>
</protein>
<sequence length="229" mass="25710">MPNSNPTTTRVTTRKTRLWYGISAITAAIILGVLTHWDEVVKGDRKVLHELIEVRRDSITTFMETATSFFDPLHATLLAFIVGLVIGWWTRSWREGIYIWYATAAAAALSTLFKWFFQRNRPPTIYRLVTELNFSFPSGHTTATAALACATAFVLVRHVTSSRGRQIVWALAVALILLIALTRLYLGVHWFTDTLAGGLIGSGVAYLLTNTLPKPPRYPRNQRPPRNLA</sequence>
<evidence type="ECO:0000256" key="6">
    <source>
        <dbReference type="ARBA" id="ARBA00023136"/>
    </source>
</evidence>
<dbReference type="PANTHER" id="PTHR14969:SF62">
    <property type="entry name" value="DECAPRENYLPHOSPHORYL-5-PHOSPHORIBOSE PHOSPHATASE RV3807C-RELATED"/>
    <property type="match status" value="1"/>
</dbReference>
<keyword evidence="3 7" id="KW-0812">Transmembrane</keyword>
<dbReference type="SMART" id="SM00014">
    <property type="entry name" value="acidPPc"/>
    <property type="match status" value="1"/>
</dbReference>
<dbReference type="RefSeq" id="WP_071163376.1">
    <property type="nucleotide sequence ID" value="NZ_CP017812.1"/>
</dbReference>
<feature type="transmembrane region" description="Helical" evidence="7">
    <location>
        <begin position="168"/>
        <end position="188"/>
    </location>
</feature>
<dbReference type="PANTHER" id="PTHR14969">
    <property type="entry name" value="SPHINGOSINE-1-PHOSPHATE PHOSPHOHYDROLASE"/>
    <property type="match status" value="1"/>
</dbReference>
<name>A0A1D9MIA0_9ACTO</name>
<evidence type="ECO:0000256" key="4">
    <source>
        <dbReference type="ARBA" id="ARBA00022801"/>
    </source>
</evidence>
<dbReference type="CDD" id="cd03392">
    <property type="entry name" value="PAP2_like_2"/>
    <property type="match status" value="1"/>
</dbReference>
<organism evidence="9 10">
    <name type="scientific">Boudabousia tangfeifanii</name>
    <dbReference type="NCBI Taxonomy" id="1912795"/>
    <lineage>
        <taxon>Bacteria</taxon>
        <taxon>Bacillati</taxon>
        <taxon>Actinomycetota</taxon>
        <taxon>Actinomycetes</taxon>
        <taxon>Actinomycetales</taxon>
        <taxon>Actinomycetaceae</taxon>
        <taxon>Boudabousia</taxon>
    </lineage>
</organism>
<comment type="subcellular location">
    <subcellularLocation>
        <location evidence="1">Cell membrane</location>
        <topology evidence="1">Multi-pass membrane protein</topology>
    </subcellularLocation>
</comment>
<accession>A0A1D9MIA0</accession>
<evidence type="ECO:0000313" key="10">
    <source>
        <dbReference type="Proteomes" id="UP000176288"/>
    </source>
</evidence>
<keyword evidence="2" id="KW-1003">Cell membrane</keyword>
<dbReference type="InterPro" id="IPR000326">
    <property type="entry name" value="PAP2/HPO"/>
</dbReference>
<keyword evidence="10" id="KW-1185">Reference proteome</keyword>
<evidence type="ECO:0000256" key="3">
    <source>
        <dbReference type="ARBA" id="ARBA00022692"/>
    </source>
</evidence>
<feature type="domain" description="Phosphatidic acid phosphatase type 2/haloperoxidase" evidence="8">
    <location>
        <begin position="95"/>
        <end position="209"/>
    </location>
</feature>
<dbReference type="SUPFAM" id="SSF48317">
    <property type="entry name" value="Acid phosphatase/Vanadium-dependent haloperoxidase"/>
    <property type="match status" value="1"/>
</dbReference>
<dbReference type="Gene3D" id="1.20.144.10">
    <property type="entry name" value="Phosphatidic acid phosphatase type 2/haloperoxidase"/>
    <property type="match status" value="1"/>
</dbReference>
<keyword evidence="4" id="KW-0378">Hydrolase</keyword>
<dbReference type="Proteomes" id="UP000176288">
    <property type="component" value="Chromosome"/>
</dbReference>
<evidence type="ECO:0000256" key="5">
    <source>
        <dbReference type="ARBA" id="ARBA00022989"/>
    </source>
</evidence>
<feature type="transmembrane region" description="Helical" evidence="7">
    <location>
        <begin position="73"/>
        <end position="90"/>
    </location>
</feature>
<feature type="transmembrane region" description="Helical" evidence="7">
    <location>
        <begin position="18"/>
        <end position="37"/>
    </location>
</feature>
<dbReference type="Pfam" id="PF01569">
    <property type="entry name" value="PAP2"/>
    <property type="match status" value="1"/>
</dbReference>
<feature type="transmembrane region" description="Helical" evidence="7">
    <location>
        <begin position="137"/>
        <end position="156"/>
    </location>
</feature>
<dbReference type="EMBL" id="CP017812">
    <property type="protein sequence ID" value="AOZ71910.1"/>
    <property type="molecule type" value="Genomic_DNA"/>
</dbReference>
<feature type="transmembrane region" description="Helical" evidence="7">
    <location>
        <begin position="97"/>
        <end position="117"/>
    </location>
</feature>
<dbReference type="InterPro" id="IPR036938">
    <property type="entry name" value="PAP2/HPO_sf"/>
</dbReference>
<dbReference type="GO" id="GO:0005886">
    <property type="term" value="C:plasma membrane"/>
    <property type="evidence" value="ECO:0007669"/>
    <property type="project" value="UniProtKB-SubCell"/>
</dbReference>
<feature type="transmembrane region" description="Helical" evidence="7">
    <location>
        <begin position="194"/>
        <end position="213"/>
    </location>
</feature>
<dbReference type="GO" id="GO:0016787">
    <property type="term" value="F:hydrolase activity"/>
    <property type="evidence" value="ECO:0007669"/>
    <property type="project" value="UniProtKB-KW"/>
</dbReference>
<evidence type="ECO:0000259" key="8">
    <source>
        <dbReference type="SMART" id="SM00014"/>
    </source>
</evidence>
<keyword evidence="6 7" id="KW-0472">Membrane</keyword>
<dbReference type="OrthoDB" id="5289372at2"/>
<dbReference type="KEGG" id="avu:BK816_00235"/>
<evidence type="ECO:0000256" key="1">
    <source>
        <dbReference type="ARBA" id="ARBA00004651"/>
    </source>
</evidence>
<evidence type="ECO:0000256" key="7">
    <source>
        <dbReference type="SAM" id="Phobius"/>
    </source>
</evidence>
<proteinExistence type="predicted"/>
<reference evidence="9 10" key="1">
    <citation type="submission" date="2016-10" db="EMBL/GenBank/DDBJ databases">
        <title>Actinomyces aegypiusis sp. nov., isolated from the Aegypius monachus in Qinghai Tibet Plateau China.</title>
        <authorList>
            <person name="Wang Y."/>
        </authorList>
    </citation>
    <scope>NUCLEOTIDE SEQUENCE [LARGE SCALE GENOMIC DNA]</scope>
    <source>
        <strain evidence="9 10">VUL4_3</strain>
    </source>
</reference>
<evidence type="ECO:0000256" key="2">
    <source>
        <dbReference type="ARBA" id="ARBA00022475"/>
    </source>
</evidence>